<evidence type="ECO:0000313" key="1">
    <source>
        <dbReference type="EMBL" id="AAG27400.1"/>
    </source>
</evidence>
<dbReference type="EMBL" id="KU666537">
    <property type="protein sequence ID" value="ANY57621.1"/>
    <property type="molecule type" value="Genomic_DNA"/>
</dbReference>
<proteinExistence type="predicted"/>
<protein>
    <submittedName>
        <fullName evidence="2 7">ORF100 protein</fullName>
    </submittedName>
    <submittedName>
        <fullName evidence="6">PlxyGVORF102 protein</fullName>
    </submittedName>
    <submittedName>
        <fullName evidence="3">PxGV-Korf100 protein</fullName>
    </submittedName>
    <submittedName>
        <fullName evidence="4">PxGV-Morf100 protein</fullName>
    </submittedName>
    <submittedName>
        <fullName evidence="5">PxGV-Torf100 protein</fullName>
    </submittedName>
    <submittedName>
        <fullName evidence="1">PxORF102 peptide</fullName>
    </submittedName>
</protein>
<name>Q9DVT1_9BBAC</name>
<evidence type="ECO:0000313" key="10">
    <source>
        <dbReference type="Proteomes" id="UP000201310"/>
    </source>
</evidence>
<dbReference type="EMBL" id="MN099286">
    <property type="protein sequence ID" value="QKV50261.1"/>
    <property type="molecule type" value="Genomic_DNA"/>
</dbReference>
<sequence>MSSTIQQCKMQDIICRVIEIKFKKQDVPKMVRCELILKDKDDWSNTEAGLKWSRRHHTKKW</sequence>
<dbReference type="RefSeq" id="NP_068321.1">
    <property type="nucleotide sequence ID" value="NC_002593.1"/>
</dbReference>
<keyword evidence="10" id="KW-1185">Reference proteome</keyword>
<dbReference type="EMBL" id="MN099284">
    <property type="protein sequence ID" value="QKV50025.1"/>
    <property type="molecule type" value="Genomic_DNA"/>
</dbReference>
<dbReference type="EMBL" id="KU529794">
    <property type="protein sequence ID" value="AMQ36063.1"/>
    <property type="molecule type" value="Genomic_DNA"/>
</dbReference>
<dbReference type="EMBL" id="KU529792">
    <property type="protein sequence ID" value="AMQ35829.1"/>
    <property type="molecule type" value="Genomic_DNA"/>
</dbReference>
<reference evidence="1 10" key="1">
    <citation type="journal article" date="2000" name="Virology">
        <title>Sequence analysis of the Plutella xylostella granulovirus genome.</title>
        <authorList>
            <person name="Hashimoto Y."/>
            <person name="Hayakawa T."/>
            <person name="Ueno Y."/>
            <person name="Fujita T."/>
            <person name="Sano Y."/>
            <person name="Matsumoto T."/>
        </authorList>
    </citation>
    <scope>NUCLEOTIDE SEQUENCE [LARGE SCALE GENOMIC DNA]</scope>
    <source>
        <strain evidence="1 10">K1</strain>
    </source>
</reference>
<dbReference type="Proteomes" id="UP000201310">
    <property type="component" value="Segment"/>
</dbReference>
<reference evidence="7" key="4">
    <citation type="submission" date="2019-06" db="EMBL/GenBank/DDBJ databases">
        <title>Plutella xylostella granulovirus.</title>
        <authorList>
            <person name="Li L."/>
            <person name="Zhang M."/>
        </authorList>
    </citation>
    <scope>NUCLEOTIDE SEQUENCE</scope>
    <source>
        <strain evidence="8">PlxyGV_B</strain>
        <strain evidence="9">PlxyGV_NW</strain>
        <strain evidence="7">PlxyGV_W</strain>
    </source>
</reference>
<dbReference type="KEGG" id="vg:912156"/>
<evidence type="ECO:0000313" key="2">
    <source>
        <dbReference type="EMBL" id="AMQ35712.1"/>
    </source>
</evidence>
<reference evidence="2" key="3">
    <citation type="submission" date="2016-01" db="EMBL/GenBank/DDBJ databases">
        <title>Complete Genome Sequences of Four Plutella xylostella Granulovirus Isolates.</title>
        <authorList>
            <person name="Spence R.J."/>
            <person name="Noune C."/>
            <person name="Hauxwell C."/>
        </authorList>
    </citation>
    <scope>NUCLEOTIDE SEQUENCE</scope>
    <source>
        <strain evidence="2">PxGV_C</strain>
        <strain evidence="3">PxGV_K</strain>
        <strain evidence="4">PxGV_M</strain>
        <strain evidence="5">PxGV_T</strain>
    </source>
</reference>
<evidence type="ECO:0000313" key="5">
    <source>
        <dbReference type="EMBL" id="AMQ36063.1"/>
    </source>
</evidence>
<organism evidence="1 10">
    <name type="scientific">Plutella xylostella granulovirus</name>
    <dbReference type="NCBI Taxonomy" id="98383"/>
    <lineage>
        <taxon>Viruses</taxon>
        <taxon>Viruses incertae sedis</taxon>
        <taxon>Naldaviricetes</taxon>
        <taxon>Lefavirales</taxon>
        <taxon>Baculoviridae</taxon>
        <taxon>Betabaculovirus</taxon>
        <taxon>Betabaculovirus pluxylostellae</taxon>
    </lineage>
</organism>
<accession>Q9DVT1</accession>
<evidence type="ECO:0000313" key="3">
    <source>
        <dbReference type="EMBL" id="AMQ35829.1"/>
    </source>
</evidence>
<evidence type="ECO:0000313" key="4">
    <source>
        <dbReference type="EMBL" id="AMQ35946.1"/>
    </source>
</evidence>
<dbReference type="EMBL" id="AF270937">
    <property type="protein sequence ID" value="AAG27400.1"/>
    <property type="molecule type" value="Genomic_DNA"/>
</dbReference>
<gene>
    <name evidence="1" type="primary">Pxorf102</name>
    <name evidence="7" type="synonym">ORF100</name>
    <name evidence="6" type="synonym">PlxyGV102</name>
    <name evidence="2" type="synonym">PxGV-Corf100</name>
    <name evidence="3" type="synonym">PxGV-Korf100</name>
    <name evidence="4" type="synonym">PxGV-Morf100</name>
    <name evidence="5" type="synonym">PxGV-Torf100</name>
</gene>
<evidence type="ECO:0000313" key="7">
    <source>
        <dbReference type="EMBL" id="QKV50025.1"/>
    </source>
</evidence>
<dbReference type="EMBL" id="KU529791">
    <property type="protein sequence ID" value="AMQ35712.1"/>
    <property type="molecule type" value="Genomic_DNA"/>
</dbReference>
<dbReference type="EMBL" id="MN099285">
    <property type="protein sequence ID" value="QKV50143.1"/>
    <property type="molecule type" value="Genomic_DNA"/>
</dbReference>
<reference evidence="6" key="2">
    <citation type="journal article" date="2016" name="Arch. Virol.">
        <title>The comparative analysis of complete genome sequences from two South African betabaculoviruses: Phthorimaea operculella granulovirus and Plutella xylostella granulovirus.</title>
        <authorList>
            <person name="Jukes M.D."/>
            <person name="Motsoeneng B.M."/>
            <person name="Knox C.M."/>
            <person name="Hill M.P."/>
            <person name="Moore S.D."/>
        </authorList>
    </citation>
    <scope>NUCLEOTIDE SEQUENCE</scope>
    <source>
        <strain evidence="6">SA</strain>
    </source>
</reference>
<evidence type="ECO:0000313" key="6">
    <source>
        <dbReference type="EMBL" id="ANY57621.1"/>
    </source>
</evidence>
<dbReference type="GeneID" id="912156"/>
<evidence type="ECO:0000313" key="8">
    <source>
        <dbReference type="EMBL" id="QKV50143.1"/>
    </source>
</evidence>
<evidence type="ECO:0000313" key="9">
    <source>
        <dbReference type="EMBL" id="QKV50261.1"/>
    </source>
</evidence>
<dbReference type="EMBL" id="KU529793">
    <property type="protein sequence ID" value="AMQ35946.1"/>
    <property type="molecule type" value="Genomic_DNA"/>
</dbReference>